<dbReference type="PANTHER" id="PTHR34094">
    <property type="match status" value="1"/>
</dbReference>
<dbReference type="EMBL" id="JABFOR010000018">
    <property type="protein sequence ID" value="NOJ71820.1"/>
    <property type="molecule type" value="Genomic_DNA"/>
</dbReference>
<evidence type="ECO:0000256" key="1">
    <source>
        <dbReference type="SAM" id="MobiDB-lite"/>
    </source>
</evidence>
<sequence>MSLQKLEFLVRLERELEEIPPAERKEIMSDFEAHFQEAMEAGKSEEEILNSLGNVQTIANEILEQHREHPTQTRQSEGNVQAGSERTHRDNEMLHVAAYAAGQSFRLSSSSYNQENDDTLSIRVLRIQTSEVDVAIESYEGDRIGYRLESDEPEKFDIRDHLDGDTYTISARLRYNAKRFFSFLTIQQLRYSEHKLYVRVPSSYQGHLQITSESGDIDMQQVRSRQLDMELSSGDADIQQGIFQFVRIASKSGDIHLDGCSAEQMSVVASSGDVDVRCSKTHTMEIQTSSGDVEVGQISADELRAEVMSGDLSIREGVGLNWALSSSSGDMELEYIRSNLEIISRSGEVEIDELNGSLMLNSSSGDVVCSFGRDIGPSVIESASGDIDVRISSLVANINIEAITSSGDLTVKLPHVQTETERRDHYRGSIGYDGPVVRIVSASGDIELRATRA</sequence>
<dbReference type="Pfam" id="PF22564">
    <property type="entry name" value="HAAS"/>
    <property type="match status" value="1"/>
</dbReference>
<evidence type="ECO:0000313" key="4">
    <source>
        <dbReference type="Proteomes" id="UP000552038"/>
    </source>
</evidence>
<accession>A0AAP6ZXH3</accession>
<comment type="caution">
    <text evidence="3">The sequence shown here is derived from an EMBL/GenBank/DDBJ whole genome shotgun (WGS) entry which is preliminary data.</text>
</comment>
<dbReference type="Proteomes" id="UP000552038">
    <property type="component" value="Unassembled WGS sequence"/>
</dbReference>
<feature type="compositionally biased region" description="Polar residues" evidence="1">
    <location>
        <begin position="72"/>
        <end position="84"/>
    </location>
</feature>
<dbReference type="Pfam" id="PF13349">
    <property type="entry name" value="DUF4097"/>
    <property type="match status" value="1"/>
</dbReference>
<feature type="region of interest" description="Disordered" evidence="1">
    <location>
        <begin position="67"/>
        <end position="88"/>
    </location>
</feature>
<gene>
    <name evidence="3" type="ORF">HMI46_14800</name>
</gene>
<name>A0AAP6ZXH3_PAEAL</name>
<protein>
    <submittedName>
        <fullName evidence="3">DUF4097 family beta strand repeat protein</fullName>
    </submittedName>
</protein>
<reference evidence="3 4" key="1">
    <citation type="submission" date="2020-05" db="EMBL/GenBank/DDBJ databases">
        <title>Whole genome sequencing and identification of novel metabolites from Paenibacillus alvei strain JR949.</title>
        <authorList>
            <person name="Rajendhran J."/>
            <person name="Sree Pranav P."/>
            <person name="Mahalakshmi B."/>
            <person name="Karthikeyan R."/>
        </authorList>
    </citation>
    <scope>NUCLEOTIDE SEQUENCE [LARGE SCALE GENOMIC DNA]</scope>
    <source>
        <strain evidence="3 4">JR949</strain>
    </source>
</reference>
<dbReference type="RefSeq" id="WP_171417299.1">
    <property type="nucleotide sequence ID" value="NZ_JABFOR010000018.1"/>
</dbReference>
<evidence type="ECO:0000313" key="3">
    <source>
        <dbReference type="EMBL" id="NOJ71820.1"/>
    </source>
</evidence>
<proteinExistence type="predicted"/>
<dbReference type="PANTHER" id="PTHR34094:SF1">
    <property type="entry name" value="PROTEIN FAM185A"/>
    <property type="match status" value="1"/>
</dbReference>
<organism evidence="3 4">
    <name type="scientific">Paenibacillus alvei</name>
    <name type="common">Bacillus alvei</name>
    <dbReference type="NCBI Taxonomy" id="44250"/>
    <lineage>
        <taxon>Bacteria</taxon>
        <taxon>Bacillati</taxon>
        <taxon>Bacillota</taxon>
        <taxon>Bacilli</taxon>
        <taxon>Bacillales</taxon>
        <taxon>Paenibacillaceae</taxon>
        <taxon>Paenibacillus</taxon>
    </lineage>
</organism>
<dbReference type="Gene3D" id="2.160.20.120">
    <property type="match status" value="1"/>
</dbReference>
<evidence type="ECO:0000259" key="2">
    <source>
        <dbReference type="Pfam" id="PF13349"/>
    </source>
</evidence>
<feature type="domain" description="DUF4097" evidence="2">
    <location>
        <begin position="124"/>
        <end position="335"/>
    </location>
</feature>
<dbReference type="InterPro" id="IPR025164">
    <property type="entry name" value="Toastrack_DUF4097"/>
</dbReference>
<dbReference type="AlphaFoldDB" id="A0AAP6ZXH3"/>